<dbReference type="Gene3D" id="3.40.1620.10">
    <property type="entry name" value="YefM-like domain"/>
    <property type="match status" value="1"/>
</dbReference>
<dbReference type="EMBL" id="JARJLM010000130">
    <property type="protein sequence ID" value="MDF3832774.1"/>
    <property type="molecule type" value="Genomic_DNA"/>
</dbReference>
<proteinExistence type="inferred from homology"/>
<dbReference type="InterPro" id="IPR006442">
    <property type="entry name" value="Antitoxin_Phd/YefM"/>
</dbReference>
<sequence length="90" mass="10228">MQTIPFSEARAHLADALRDVEREQEPLLISRRGQAAAVLMSWAQYRQLAGSSSGFLARLTEWRKDHVQLEDEVGPFEGLRQGGEGRDFTW</sequence>
<dbReference type="InterPro" id="IPR051405">
    <property type="entry name" value="phD/YefM_antitoxin"/>
</dbReference>
<reference evidence="3 4" key="1">
    <citation type="submission" date="2023-03" db="EMBL/GenBank/DDBJ databases">
        <title>Draft assemblies of triclosan tolerant bacteria isolated from returned activated sludge.</title>
        <authorList>
            <person name="Van Hamelsveld S."/>
        </authorList>
    </citation>
    <scope>NUCLEOTIDE SEQUENCE [LARGE SCALE GENOMIC DNA]</scope>
    <source>
        <strain evidence="3 4">GW210010_S58</strain>
    </source>
</reference>
<dbReference type="PANTHER" id="PTHR33713">
    <property type="entry name" value="ANTITOXIN YAFN-RELATED"/>
    <property type="match status" value="1"/>
</dbReference>
<dbReference type="Proteomes" id="UP001216674">
    <property type="component" value="Unassembled WGS sequence"/>
</dbReference>
<dbReference type="SUPFAM" id="SSF143120">
    <property type="entry name" value="YefM-like"/>
    <property type="match status" value="1"/>
</dbReference>
<organism evidence="3 4">
    <name type="scientific">Cupriavidus basilensis</name>
    <dbReference type="NCBI Taxonomy" id="68895"/>
    <lineage>
        <taxon>Bacteria</taxon>
        <taxon>Pseudomonadati</taxon>
        <taxon>Pseudomonadota</taxon>
        <taxon>Betaproteobacteria</taxon>
        <taxon>Burkholderiales</taxon>
        <taxon>Burkholderiaceae</taxon>
        <taxon>Cupriavidus</taxon>
    </lineage>
</organism>
<name>A0ABT6AJK1_9BURK</name>
<protein>
    <recommendedName>
        <fullName evidence="2">Antitoxin</fullName>
    </recommendedName>
</protein>
<evidence type="ECO:0000256" key="2">
    <source>
        <dbReference type="RuleBase" id="RU362080"/>
    </source>
</evidence>
<keyword evidence="4" id="KW-1185">Reference proteome</keyword>
<evidence type="ECO:0000256" key="1">
    <source>
        <dbReference type="ARBA" id="ARBA00009981"/>
    </source>
</evidence>
<comment type="function">
    <text evidence="2">Antitoxin component of a type II toxin-antitoxin (TA) system.</text>
</comment>
<evidence type="ECO:0000313" key="4">
    <source>
        <dbReference type="Proteomes" id="UP001216674"/>
    </source>
</evidence>
<evidence type="ECO:0000313" key="3">
    <source>
        <dbReference type="EMBL" id="MDF3832774.1"/>
    </source>
</evidence>
<dbReference type="InterPro" id="IPR036165">
    <property type="entry name" value="YefM-like_sf"/>
</dbReference>
<comment type="caution">
    <text evidence="3">The sequence shown here is derived from an EMBL/GenBank/DDBJ whole genome shotgun (WGS) entry which is preliminary data.</text>
</comment>
<dbReference type="RefSeq" id="WP_017230621.1">
    <property type="nucleotide sequence ID" value="NZ_JARJLM010000130.1"/>
</dbReference>
<dbReference type="Pfam" id="PF02604">
    <property type="entry name" value="PhdYeFM_antitox"/>
    <property type="match status" value="1"/>
</dbReference>
<dbReference type="NCBIfam" id="TIGR01552">
    <property type="entry name" value="phd_fam"/>
    <property type="match status" value="1"/>
</dbReference>
<dbReference type="PANTHER" id="PTHR33713:SF10">
    <property type="entry name" value="ANTITOXIN YAFN"/>
    <property type="match status" value="1"/>
</dbReference>
<accession>A0ABT6AJK1</accession>
<comment type="similarity">
    <text evidence="1 2">Belongs to the phD/YefM antitoxin family.</text>
</comment>
<gene>
    <name evidence="3" type="ORF">P3W85_07420</name>
</gene>